<dbReference type="Pfam" id="PF07539">
    <property type="entry name" value="UTP20_N"/>
    <property type="match status" value="1"/>
</dbReference>
<protein>
    <submittedName>
        <fullName evidence="4">Small subunit processome component 20 homolog</fullName>
    </submittedName>
</protein>
<feature type="domain" description="U3 small nucleolar RNA-associated protein 20 N-terminal" evidence="2">
    <location>
        <begin position="6"/>
        <end position="230"/>
    </location>
</feature>
<keyword evidence="3" id="KW-1185">Reference proteome</keyword>
<dbReference type="Proteomes" id="UP000079169">
    <property type="component" value="Unplaced"/>
</dbReference>
<reference evidence="4" key="1">
    <citation type="submission" date="2025-08" db="UniProtKB">
        <authorList>
            <consortium name="RefSeq"/>
        </authorList>
    </citation>
    <scope>IDENTIFICATION</scope>
</reference>
<evidence type="ECO:0000259" key="2">
    <source>
        <dbReference type="Pfam" id="PF07539"/>
    </source>
</evidence>
<dbReference type="GeneID" id="108253435"/>
<dbReference type="PANTHER" id="PTHR17695">
    <property type="entry name" value="SMALL SUBUNIT PROCESSOME COMPONENT 20 HOMOLOG"/>
    <property type="match status" value="1"/>
</dbReference>
<proteinExistence type="predicted"/>
<dbReference type="InterPro" id="IPR052575">
    <property type="entry name" value="SSU_processome_comp_20"/>
</dbReference>
<gene>
    <name evidence="4" type="primary">LOC108253435</name>
</gene>
<feature type="region of interest" description="Disordered" evidence="1">
    <location>
        <begin position="690"/>
        <end position="754"/>
    </location>
</feature>
<evidence type="ECO:0000313" key="3">
    <source>
        <dbReference type="Proteomes" id="UP000079169"/>
    </source>
</evidence>
<evidence type="ECO:0000256" key="1">
    <source>
        <dbReference type="SAM" id="MobiDB-lite"/>
    </source>
</evidence>
<dbReference type="STRING" id="121845.A0A3Q0J9T2"/>
<feature type="compositionally biased region" description="Acidic residues" evidence="1">
    <location>
        <begin position="698"/>
        <end position="722"/>
    </location>
</feature>
<feature type="compositionally biased region" description="Basic residues" evidence="1">
    <location>
        <begin position="726"/>
        <end position="735"/>
    </location>
</feature>
<dbReference type="PaxDb" id="121845-A0A3Q0J9T2"/>
<feature type="compositionally biased region" description="Basic residues" evidence="1">
    <location>
        <begin position="743"/>
        <end position="754"/>
    </location>
</feature>
<organism evidence="3 4">
    <name type="scientific">Diaphorina citri</name>
    <name type="common">Asian citrus psyllid</name>
    <dbReference type="NCBI Taxonomy" id="121845"/>
    <lineage>
        <taxon>Eukaryota</taxon>
        <taxon>Metazoa</taxon>
        <taxon>Ecdysozoa</taxon>
        <taxon>Arthropoda</taxon>
        <taxon>Hexapoda</taxon>
        <taxon>Insecta</taxon>
        <taxon>Pterygota</taxon>
        <taxon>Neoptera</taxon>
        <taxon>Paraneoptera</taxon>
        <taxon>Hemiptera</taxon>
        <taxon>Sternorrhyncha</taxon>
        <taxon>Psylloidea</taxon>
        <taxon>Psyllidae</taxon>
        <taxon>Diaphorininae</taxon>
        <taxon>Diaphorina</taxon>
    </lineage>
</organism>
<dbReference type="AlphaFoldDB" id="A0A3Q0J9T2"/>
<name>A0A3Q0J9T2_DIACI</name>
<dbReference type="PANTHER" id="PTHR17695:SF11">
    <property type="entry name" value="SMALL SUBUNIT PROCESSOME COMPONENT 20 HOMOLOG"/>
    <property type="match status" value="1"/>
</dbReference>
<sequence length="754" mass="85906">MRLFLAHFNVMAAMANPKSVHREPEIRKIYEEFLCHRSSVVQKICLDCLLNYKMKDVEPYRDSLYALVDDKTFRNHLIMFTITSEDEQPEASGKDSVSTGRLKSEHRPMVMRLVLRIVYGKMLGGSGPKSGSKSSGSVRRAMILRFLAGCKPEEFDIFLDMAFKIVLPFISIESPLDMVHQVSDNIDLEQVIPPKRLLSLMNLADIVLSHCGSLAMDKLLRIILCLGSYVKNNRPVFECIRTLSSHILTLLNPLHSDQEVTIFDLIHQAETTETSLQSYRDKLNLIQKLETYPCTASLKYMFGVLYVNFSLLWKPVCGNIVSLGDTMDVKEFWPEYMRMLSELKTIHTTPITPRFGSHFRKQNNLLAHMTSLLTSSQSATDDIICTILIAPHVNAPPHLLSKLHGALKRKLRSHDVSSDDQTQLYVYTLLVETMLRIDPGEVKFEAILEVLSSSLNEVCALRTIDLCLSVLEIDVSSVNQALTSELKRLCVDNLTSPYSQIRTLSSHILTLLNPLHSDQEVTIFDLIHQAETTETSLQSYRDKLNLIQKLETYPCTASLKYMFGVLYVNFSLLWKPVCGNIVSLGDTMEVKEFWPEYMRMLSELKTVGNRTETSIDSDLPFITDHYTHLTALNDKPDHCNVRVLLWETLAQMKKLIGQKNRDLAVLFLEYVNQEFRSSDAEMARVWNIRVNEGGDGGSEGEEEDSEEEENEEDEEDKTENDEQASKNKRGGKKRKLADDTKKSPKKRKSSLTNR</sequence>
<dbReference type="InterPro" id="IPR011430">
    <property type="entry name" value="UTP20_N"/>
</dbReference>
<dbReference type="GO" id="GO:0030686">
    <property type="term" value="C:90S preribosome"/>
    <property type="evidence" value="ECO:0007669"/>
    <property type="project" value="TreeGrafter"/>
</dbReference>
<accession>A0A3Q0J9T2</accession>
<dbReference type="GO" id="GO:0032040">
    <property type="term" value="C:small-subunit processome"/>
    <property type="evidence" value="ECO:0007669"/>
    <property type="project" value="TreeGrafter"/>
</dbReference>
<evidence type="ECO:0000313" key="4">
    <source>
        <dbReference type="RefSeq" id="XP_026685191.1"/>
    </source>
</evidence>
<dbReference type="KEGG" id="dci:108253435"/>
<dbReference type="RefSeq" id="XP_026685191.1">
    <property type="nucleotide sequence ID" value="XM_026829390.1"/>
</dbReference>